<dbReference type="SUPFAM" id="SSF160240">
    <property type="entry name" value="Cation efflux protein cytoplasmic domain-like"/>
    <property type="match status" value="1"/>
</dbReference>
<dbReference type="GO" id="GO:0008324">
    <property type="term" value="F:monoatomic cation transmembrane transporter activity"/>
    <property type="evidence" value="ECO:0007669"/>
    <property type="project" value="InterPro"/>
</dbReference>
<comment type="subcellular location">
    <subcellularLocation>
        <location evidence="1">Membrane</location>
        <topology evidence="1">Multi-pass membrane protein</topology>
    </subcellularLocation>
</comment>
<dbReference type="NCBIfam" id="TIGR01297">
    <property type="entry name" value="CDF"/>
    <property type="match status" value="1"/>
</dbReference>
<dbReference type="Gene3D" id="3.30.70.1350">
    <property type="entry name" value="Cation efflux protein, cytoplasmic domain"/>
    <property type="match status" value="1"/>
</dbReference>
<dbReference type="InterPro" id="IPR027470">
    <property type="entry name" value="Cation_efflux_CTD"/>
</dbReference>
<feature type="transmembrane region" description="Helical" evidence="6">
    <location>
        <begin position="95"/>
        <end position="120"/>
    </location>
</feature>
<dbReference type="InterPro" id="IPR050291">
    <property type="entry name" value="CDF_Transporter"/>
</dbReference>
<keyword evidence="2" id="KW-0813">Transport</keyword>
<organism evidence="9 10">
    <name type="scientific">Caldivirga maquilingensis (strain ATCC 700844 / DSM 13496 / JCM 10307 / IC-167)</name>
    <dbReference type="NCBI Taxonomy" id="397948"/>
    <lineage>
        <taxon>Archaea</taxon>
        <taxon>Thermoproteota</taxon>
        <taxon>Thermoprotei</taxon>
        <taxon>Thermoproteales</taxon>
        <taxon>Thermoproteaceae</taxon>
        <taxon>Caldivirga</taxon>
    </lineage>
</organism>
<dbReference type="STRING" id="397948.Cmaq_1673"/>
<dbReference type="InterPro" id="IPR027469">
    <property type="entry name" value="Cation_efflux_TMD_sf"/>
</dbReference>
<keyword evidence="4 6" id="KW-1133">Transmembrane helix</keyword>
<evidence type="ECO:0000256" key="1">
    <source>
        <dbReference type="ARBA" id="ARBA00004141"/>
    </source>
</evidence>
<evidence type="ECO:0000259" key="7">
    <source>
        <dbReference type="Pfam" id="PF01545"/>
    </source>
</evidence>
<keyword evidence="10" id="KW-1185">Reference proteome</keyword>
<dbReference type="AlphaFoldDB" id="A8MAB9"/>
<dbReference type="InterPro" id="IPR036837">
    <property type="entry name" value="Cation_efflux_CTD_sf"/>
</dbReference>
<dbReference type="Pfam" id="PF16916">
    <property type="entry name" value="ZT_dimer"/>
    <property type="match status" value="1"/>
</dbReference>
<name>A8MAB9_CALMQ</name>
<dbReference type="InterPro" id="IPR002524">
    <property type="entry name" value="Cation_efflux"/>
</dbReference>
<dbReference type="eggNOG" id="arCOG01474">
    <property type="taxonomic scope" value="Archaea"/>
</dbReference>
<evidence type="ECO:0000256" key="3">
    <source>
        <dbReference type="ARBA" id="ARBA00022692"/>
    </source>
</evidence>
<proteinExistence type="predicted"/>
<feature type="transmembrane region" description="Helical" evidence="6">
    <location>
        <begin position="53"/>
        <end position="74"/>
    </location>
</feature>
<accession>A8MAB9</accession>
<feature type="transmembrane region" description="Helical" evidence="6">
    <location>
        <begin position="169"/>
        <end position="188"/>
    </location>
</feature>
<keyword evidence="5 6" id="KW-0472">Membrane</keyword>
<dbReference type="HOGENOM" id="CLU_013430_3_0_2"/>
<sequence length="298" mass="32804">MNENLFNSRWTSGNEVIPMRSNARLYLKIATLLVGATSIIELLTGVIMNVPVLIADGLHTMLDVVILGSLYIGLGPTLKPPDMDHPYGHFKYRYLSMYTVAIIIMGASLWLVAEAIISIIKGVIERLPLDSLYVIIAVAGLVLSRLLYLRIGYIKTGDLILKLEFRHAIADLLDALLIAATLVVSLIIPIIQPVAVMAIAAYLMYLGINYFRESINVLLDQINPGVVSRVYSIARDHNVSVSDVKVKNTGNGYAIDLIVKVPGWYSVEDAHRIVDKLEDDIMKSIPSVVSVNTHVEPA</sequence>
<dbReference type="PANTHER" id="PTHR43840:SF30">
    <property type="entry name" value="TRANSPORT PROTEIN, HYPOTHETICAL"/>
    <property type="match status" value="1"/>
</dbReference>
<dbReference type="KEGG" id="cma:Cmaq_1673"/>
<evidence type="ECO:0000313" key="10">
    <source>
        <dbReference type="Proteomes" id="UP000001137"/>
    </source>
</evidence>
<feature type="domain" description="Cation efflux protein transmembrane" evidence="7">
    <location>
        <begin position="27"/>
        <end position="219"/>
    </location>
</feature>
<evidence type="ECO:0000256" key="5">
    <source>
        <dbReference type="ARBA" id="ARBA00023136"/>
    </source>
</evidence>
<dbReference type="Proteomes" id="UP000001137">
    <property type="component" value="Chromosome"/>
</dbReference>
<evidence type="ECO:0000313" key="9">
    <source>
        <dbReference type="EMBL" id="ABW02496.1"/>
    </source>
</evidence>
<dbReference type="SUPFAM" id="SSF161111">
    <property type="entry name" value="Cation efflux protein transmembrane domain-like"/>
    <property type="match status" value="1"/>
</dbReference>
<dbReference type="PANTHER" id="PTHR43840">
    <property type="entry name" value="MITOCHONDRIAL METAL TRANSPORTER 1-RELATED"/>
    <property type="match status" value="1"/>
</dbReference>
<dbReference type="GO" id="GO:0016020">
    <property type="term" value="C:membrane"/>
    <property type="evidence" value="ECO:0007669"/>
    <property type="project" value="UniProtKB-SubCell"/>
</dbReference>
<feature type="transmembrane region" description="Helical" evidence="6">
    <location>
        <begin position="132"/>
        <end position="148"/>
    </location>
</feature>
<evidence type="ECO:0000256" key="6">
    <source>
        <dbReference type="SAM" id="Phobius"/>
    </source>
</evidence>
<evidence type="ECO:0000256" key="4">
    <source>
        <dbReference type="ARBA" id="ARBA00022989"/>
    </source>
</evidence>
<feature type="domain" description="Cation efflux protein cytoplasmic" evidence="8">
    <location>
        <begin position="237"/>
        <end position="297"/>
    </location>
</feature>
<keyword evidence="3 6" id="KW-0812">Transmembrane</keyword>
<dbReference type="InterPro" id="IPR058533">
    <property type="entry name" value="Cation_efflux_TM"/>
</dbReference>
<gene>
    <name evidence="9" type="ordered locus">Cmaq_1673</name>
</gene>
<reference evidence="9 10" key="1">
    <citation type="submission" date="2007-10" db="EMBL/GenBank/DDBJ databases">
        <title>Complete sequence of Caldivirga maquilingensis IC-167.</title>
        <authorList>
            <consortium name="US DOE Joint Genome Institute"/>
            <person name="Copeland A."/>
            <person name="Lucas S."/>
            <person name="Lapidus A."/>
            <person name="Barry K."/>
            <person name="Glavina del Rio T."/>
            <person name="Dalin E."/>
            <person name="Tice H."/>
            <person name="Pitluck S."/>
            <person name="Saunders E."/>
            <person name="Brettin T."/>
            <person name="Bruce D."/>
            <person name="Detter J.C."/>
            <person name="Han C."/>
            <person name="Schmutz J."/>
            <person name="Larimer F."/>
            <person name="Land M."/>
            <person name="Hauser L."/>
            <person name="Kyrpides N."/>
            <person name="Ivanova N."/>
            <person name="Biddle J.F."/>
            <person name="Zhang Z."/>
            <person name="Fitz-Gibbon S.T."/>
            <person name="Lowe T.M."/>
            <person name="Saltikov C."/>
            <person name="House C.H."/>
            <person name="Richardson P."/>
        </authorList>
    </citation>
    <scope>NUCLEOTIDE SEQUENCE [LARGE SCALE GENOMIC DNA]</scope>
    <source>
        <strain evidence="10">ATCC 700844 / DSM 13496 / JCM 10307 / IC-167</strain>
    </source>
</reference>
<dbReference type="Pfam" id="PF01545">
    <property type="entry name" value="Cation_efflux"/>
    <property type="match status" value="1"/>
</dbReference>
<evidence type="ECO:0000259" key="8">
    <source>
        <dbReference type="Pfam" id="PF16916"/>
    </source>
</evidence>
<dbReference type="EMBL" id="CP000852">
    <property type="protein sequence ID" value="ABW02496.1"/>
    <property type="molecule type" value="Genomic_DNA"/>
</dbReference>
<feature type="transmembrane region" description="Helical" evidence="6">
    <location>
        <begin position="25"/>
        <end position="47"/>
    </location>
</feature>
<protein>
    <submittedName>
        <fullName evidence="9">Cation diffusion facilitator family transporter</fullName>
    </submittedName>
</protein>
<evidence type="ECO:0000256" key="2">
    <source>
        <dbReference type="ARBA" id="ARBA00022448"/>
    </source>
</evidence>
<dbReference type="Gene3D" id="1.20.1510.10">
    <property type="entry name" value="Cation efflux protein transmembrane domain"/>
    <property type="match status" value="1"/>
</dbReference>